<dbReference type="Proteomes" id="UP000589036">
    <property type="component" value="Unassembled WGS sequence"/>
</dbReference>
<dbReference type="AlphaFoldDB" id="A0A852TRN1"/>
<gene>
    <name evidence="2" type="ORF">HDA32_001789</name>
</gene>
<feature type="domain" description="N-acetyltransferase" evidence="1">
    <location>
        <begin position="104"/>
        <end position="263"/>
    </location>
</feature>
<dbReference type="PROSITE" id="PS51186">
    <property type="entry name" value="GNAT"/>
    <property type="match status" value="1"/>
</dbReference>
<dbReference type="Pfam" id="PF00583">
    <property type="entry name" value="Acetyltransf_1"/>
    <property type="match status" value="1"/>
</dbReference>
<dbReference type="EMBL" id="JACCCC010000001">
    <property type="protein sequence ID" value="NYE46669.1"/>
    <property type="molecule type" value="Genomic_DNA"/>
</dbReference>
<keyword evidence="3" id="KW-1185">Reference proteome</keyword>
<dbReference type="Gene3D" id="3.40.630.30">
    <property type="match status" value="1"/>
</dbReference>
<protein>
    <submittedName>
        <fullName evidence="2">GNAT superfamily N-acetyltransferase</fullName>
    </submittedName>
</protein>
<dbReference type="InterPro" id="IPR016181">
    <property type="entry name" value="Acyl_CoA_acyltransferase"/>
</dbReference>
<dbReference type="RefSeq" id="WP_218882378.1">
    <property type="nucleotide sequence ID" value="NZ_BAAAYY010000033.1"/>
</dbReference>
<keyword evidence="2" id="KW-0808">Transferase</keyword>
<dbReference type="GO" id="GO:0016747">
    <property type="term" value="F:acyltransferase activity, transferring groups other than amino-acyl groups"/>
    <property type="evidence" value="ECO:0007669"/>
    <property type="project" value="InterPro"/>
</dbReference>
<proteinExistence type="predicted"/>
<organism evidence="2 3">
    <name type="scientific">Spinactinospora alkalitolerans</name>
    <dbReference type="NCBI Taxonomy" id="687207"/>
    <lineage>
        <taxon>Bacteria</taxon>
        <taxon>Bacillati</taxon>
        <taxon>Actinomycetota</taxon>
        <taxon>Actinomycetes</taxon>
        <taxon>Streptosporangiales</taxon>
        <taxon>Nocardiopsidaceae</taxon>
        <taxon>Spinactinospora</taxon>
    </lineage>
</organism>
<name>A0A852TRN1_9ACTN</name>
<comment type="caution">
    <text evidence="2">The sequence shown here is derived from an EMBL/GenBank/DDBJ whole genome shotgun (WGS) entry which is preliminary data.</text>
</comment>
<dbReference type="SUPFAM" id="SSF55729">
    <property type="entry name" value="Acyl-CoA N-acyltransferases (Nat)"/>
    <property type="match status" value="1"/>
</dbReference>
<evidence type="ECO:0000313" key="2">
    <source>
        <dbReference type="EMBL" id="NYE46669.1"/>
    </source>
</evidence>
<sequence length="263" mass="27905">MTEQERTRGRRVRADGRGRAVLAYIEDERDGRPWARQVETAGTDPAGLVLELLPGWIVSGTVELGEGLVKRGGRLMRHAHTMRRDLVADPPHPGWAGSAPGPGTRITACDRRAEEIFPAWRAAFPPGHPDHHSCGDEEALTGKLAPLLAGRVLGPLLPCSALAVDARDRVVAGVLVNDNGGLPWVGELFRRPGPAHAGLGALLLRRALARAAADGLAALHLVVSDGNPARRLYDHLGFRPIRTSMTVAVPEDSSGGRAPAAAP</sequence>
<evidence type="ECO:0000313" key="3">
    <source>
        <dbReference type="Proteomes" id="UP000589036"/>
    </source>
</evidence>
<evidence type="ECO:0000259" key="1">
    <source>
        <dbReference type="PROSITE" id="PS51186"/>
    </source>
</evidence>
<dbReference type="InterPro" id="IPR000182">
    <property type="entry name" value="GNAT_dom"/>
</dbReference>
<accession>A0A852TRN1</accession>
<reference evidence="2 3" key="1">
    <citation type="submission" date="2020-07" db="EMBL/GenBank/DDBJ databases">
        <title>Sequencing the genomes of 1000 actinobacteria strains.</title>
        <authorList>
            <person name="Klenk H.-P."/>
        </authorList>
    </citation>
    <scope>NUCLEOTIDE SEQUENCE [LARGE SCALE GENOMIC DNA]</scope>
    <source>
        <strain evidence="2 3">CXB654</strain>
    </source>
</reference>